<dbReference type="AlphaFoldDB" id="A0A4P7N8B9"/>
<dbReference type="Proteomes" id="UP000294847">
    <property type="component" value="Chromosome 3"/>
</dbReference>
<evidence type="ECO:0000256" key="1">
    <source>
        <dbReference type="ARBA" id="ARBA00038069"/>
    </source>
</evidence>
<protein>
    <recommendedName>
        <fullName evidence="2">Inhibitor I9 domain-containing protein</fullName>
    </recommendedName>
</protein>
<comment type="similarity">
    <text evidence="1">Belongs to the protease inhibitor I9 family.</text>
</comment>
<evidence type="ECO:0000313" key="4">
    <source>
        <dbReference type="Proteomes" id="UP000294847"/>
    </source>
</evidence>
<gene>
    <name evidence="3" type="ORF">PoMZ_03916</name>
</gene>
<dbReference type="Gene3D" id="3.30.70.80">
    <property type="entry name" value="Peptidase S8 propeptide/proteinase inhibitor I9"/>
    <property type="match status" value="1"/>
</dbReference>
<dbReference type="Pfam" id="PF05922">
    <property type="entry name" value="Inhibitor_I9"/>
    <property type="match status" value="1"/>
</dbReference>
<feature type="domain" description="Inhibitor I9" evidence="2">
    <location>
        <begin position="68"/>
        <end position="119"/>
    </location>
</feature>
<dbReference type="FunFam" id="3.30.70.80:FF:000005">
    <property type="entry name" value="Proteinase inhibitor I2B"/>
    <property type="match status" value="1"/>
</dbReference>
<dbReference type="InterPro" id="IPR010259">
    <property type="entry name" value="S8pro/Inhibitor_I9"/>
</dbReference>
<dbReference type="GO" id="GO:0042144">
    <property type="term" value="P:vacuole fusion, non-autophagic"/>
    <property type="evidence" value="ECO:0007669"/>
    <property type="project" value="TreeGrafter"/>
</dbReference>
<dbReference type="GO" id="GO:0004866">
    <property type="term" value="F:endopeptidase inhibitor activity"/>
    <property type="evidence" value="ECO:0007669"/>
    <property type="project" value="TreeGrafter"/>
</dbReference>
<proteinExistence type="inferred from homology"/>
<organism evidence="3 4">
    <name type="scientific">Pyricularia oryzae</name>
    <name type="common">Rice blast fungus</name>
    <name type="synonym">Magnaporthe oryzae</name>
    <dbReference type="NCBI Taxonomy" id="318829"/>
    <lineage>
        <taxon>Eukaryota</taxon>
        <taxon>Fungi</taxon>
        <taxon>Dikarya</taxon>
        <taxon>Ascomycota</taxon>
        <taxon>Pezizomycotina</taxon>
        <taxon>Sordariomycetes</taxon>
        <taxon>Sordariomycetidae</taxon>
        <taxon>Magnaporthales</taxon>
        <taxon>Pyriculariaceae</taxon>
        <taxon>Pyricularia</taxon>
    </lineage>
</organism>
<dbReference type="EMBL" id="CP034206">
    <property type="protein sequence ID" value="QBZ58957.1"/>
    <property type="molecule type" value="Genomic_DNA"/>
</dbReference>
<reference evidence="3 4" key="1">
    <citation type="journal article" date="2019" name="Mol. Biol. Evol.">
        <title>Blast fungal genomes show frequent chromosomal changes, gene gains and losses, and effector gene turnover.</title>
        <authorList>
            <person name="Gomez Luciano L.B."/>
            <person name="Jason Tsai I."/>
            <person name="Chuma I."/>
            <person name="Tosa Y."/>
            <person name="Chen Y.H."/>
            <person name="Li J.Y."/>
            <person name="Li M.Y."/>
            <person name="Jade Lu M.Y."/>
            <person name="Nakayashiki H."/>
            <person name="Li W.H."/>
        </authorList>
    </citation>
    <scope>NUCLEOTIDE SEQUENCE [LARGE SCALE GENOMIC DNA]</scope>
    <source>
        <strain evidence="3">MZ5-1-6</strain>
    </source>
</reference>
<evidence type="ECO:0000313" key="3">
    <source>
        <dbReference type="EMBL" id="QBZ58957.1"/>
    </source>
</evidence>
<evidence type="ECO:0000259" key="2">
    <source>
        <dbReference type="Pfam" id="PF05922"/>
    </source>
</evidence>
<accession>A0A4P7N8B9</accession>
<name>A0A4P7N8B9_PYROR</name>
<dbReference type="PANTHER" id="PTHR28288:SF2">
    <property type="entry name" value="PROTEASE B INHIBITOR 2"/>
    <property type="match status" value="1"/>
</dbReference>
<dbReference type="InterPro" id="IPR037045">
    <property type="entry name" value="S8pro/Inhibitor_I9_sf"/>
</dbReference>
<dbReference type="SUPFAM" id="SSF54897">
    <property type="entry name" value="Protease propeptides/inhibitors"/>
    <property type="match status" value="1"/>
</dbReference>
<dbReference type="InterPro" id="IPR052471">
    <property type="entry name" value="PBI_I9"/>
</dbReference>
<sequence>MALGQCIKGSLLPAPRTVVTKHLQLNHPNQRQHLTFIKITSSAAKMPTYISTIKVTCKEDATPEQVAQAKKHAEEQGGKIGHSYDIIKGFSVEFPADSVSTLESHEHVKAVEKDQEVKTC</sequence>
<dbReference type="PANTHER" id="PTHR28288">
    <property type="entry name" value="PROTEASE B INHIBITOR 2"/>
    <property type="match status" value="1"/>
</dbReference>